<sequence length="101" mass="11538">MFAQPQKPQNVQMALMTRGKGQKPVLKSVHLEVSQSMKDSWGQSAEKSAQERNLVKNITLQMNDRIQNDDSNNDAPFFVSQSTFQQHECQIPTGPRRDHNK</sequence>
<reference evidence="2" key="1">
    <citation type="submission" date="2022-11" db="UniProtKB">
        <authorList>
            <consortium name="WormBaseParasite"/>
        </authorList>
    </citation>
    <scope>IDENTIFICATION</scope>
</reference>
<organism evidence="1 2">
    <name type="scientific">Panagrolaimus sp. PS1159</name>
    <dbReference type="NCBI Taxonomy" id="55785"/>
    <lineage>
        <taxon>Eukaryota</taxon>
        <taxon>Metazoa</taxon>
        <taxon>Ecdysozoa</taxon>
        <taxon>Nematoda</taxon>
        <taxon>Chromadorea</taxon>
        <taxon>Rhabditida</taxon>
        <taxon>Tylenchina</taxon>
        <taxon>Panagrolaimomorpha</taxon>
        <taxon>Panagrolaimoidea</taxon>
        <taxon>Panagrolaimidae</taxon>
        <taxon>Panagrolaimus</taxon>
    </lineage>
</organism>
<dbReference type="Proteomes" id="UP000887580">
    <property type="component" value="Unplaced"/>
</dbReference>
<evidence type="ECO:0000313" key="2">
    <source>
        <dbReference type="WBParaSite" id="PS1159_v2.g7290.t1"/>
    </source>
</evidence>
<dbReference type="WBParaSite" id="PS1159_v2.g7290.t1">
    <property type="protein sequence ID" value="PS1159_v2.g7290.t1"/>
    <property type="gene ID" value="PS1159_v2.g7290"/>
</dbReference>
<name>A0AC35GQB0_9BILA</name>
<accession>A0AC35GQB0</accession>
<proteinExistence type="predicted"/>
<evidence type="ECO:0000313" key="1">
    <source>
        <dbReference type="Proteomes" id="UP000887580"/>
    </source>
</evidence>
<protein>
    <submittedName>
        <fullName evidence="2">Uncharacterized protein</fullName>
    </submittedName>
</protein>